<comment type="catalytic activity">
    <reaction evidence="7 8">
        <text>5-phospho-beta-D-ribosylamine + L-glutamate + diphosphate = 5-phospho-alpha-D-ribose 1-diphosphate + L-glutamine + H2O</text>
        <dbReference type="Rhea" id="RHEA:14905"/>
        <dbReference type="ChEBI" id="CHEBI:15377"/>
        <dbReference type="ChEBI" id="CHEBI:29985"/>
        <dbReference type="ChEBI" id="CHEBI:33019"/>
        <dbReference type="ChEBI" id="CHEBI:58017"/>
        <dbReference type="ChEBI" id="CHEBI:58359"/>
        <dbReference type="ChEBI" id="CHEBI:58681"/>
        <dbReference type="EC" id="2.4.2.14"/>
    </reaction>
</comment>
<evidence type="ECO:0000259" key="12">
    <source>
        <dbReference type="PROSITE" id="PS51278"/>
    </source>
</evidence>
<comment type="pathway">
    <text evidence="1 7 8">Purine metabolism; IMP biosynthesis via de novo pathway; N(1)-(5-phospho-D-ribosyl)glycinamide from 5-phospho-alpha-D-ribose 1-diphosphate: step 1/2.</text>
</comment>
<dbReference type="Proteomes" id="UP000092498">
    <property type="component" value="Chromosome"/>
</dbReference>
<dbReference type="CDD" id="cd06223">
    <property type="entry name" value="PRTases_typeI"/>
    <property type="match status" value="1"/>
</dbReference>
<dbReference type="NCBIfam" id="TIGR01134">
    <property type="entry name" value="purF"/>
    <property type="match status" value="1"/>
</dbReference>
<evidence type="ECO:0000256" key="5">
    <source>
        <dbReference type="ARBA" id="ARBA00022755"/>
    </source>
</evidence>
<dbReference type="CDD" id="cd00715">
    <property type="entry name" value="GPATase_N"/>
    <property type="match status" value="1"/>
</dbReference>
<keyword evidence="6 7" id="KW-0315">Glutamine amidotransferase</keyword>
<comment type="cofactor">
    <cofactor evidence="7 10">
        <name>Mg(2+)</name>
        <dbReference type="ChEBI" id="CHEBI:18420"/>
    </cofactor>
    <text evidence="7 10">Binds 1 Mg(2+) ion per subunit.</text>
</comment>
<evidence type="ECO:0000256" key="7">
    <source>
        <dbReference type="HAMAP-Rule" id="MF_01931"/>
    </source>
</evidence>
<protein>
    <recommendedName>
        <fullName evidence="7">Amidophosphoribosyltransferase</fullName>
        <shortName evidence="7">ATase</shortName>
        <ecNumber evidence="7">2.4.2.14</ecNumber>
    </recommendedName>
    <alternativeName>
        <fullName evidence="7">Glutamine phosphoribosylpyrophosphate amidotransferase</fullName>
        <shortName evidence="7">GPATase</shortName>
    </alternativeName>
</protein>
<dbReference type="AlphaFoldDB" id="A0A1B1AE14"/>
<dbReference type="Pfam" id="PF13537">
    <property type="entry name" value="GATase_7"/>
    <property type="match status" value="1"/>
</dbReference>
<dbReference type="GO" id="GO:0006189">
    <property type="term" value="P:'de novo' IMP biosynthetic process"/>
    <property type="evidence" value="ECO:0007669"/>
    <property type="project" value="UniProtKB-UniRule"/>
</dbReference>
<dbReference type="InterPro" id="IPR029057">
    <property type="entry name" value="PRTase-like"/>
</dbReference>
<dbReference type="GO" id="GO:0004044">
    <property type="term" value="F:amidophosphoribosyltransferase activity"/>
    <property type="evidence" value="ECO:0007669"/>
    <property type="project" value="UniProtKB-UniRule"/>
</dbReference>
<keyword evidence="4 7" id="KW-0808">Transferase</keyword>
<comment type="caution">
    <text evidence="7">Lacks conserved residue(s) required for the propagation of feature annotation.</text>
</comment>
<reference evidence="13 14" key="1">
    <citation type="submission" date="2015-11" db="EMBL/GenBank/DDBJ databases">
        <title>Whole-Genome Sequence of Candidatus Oderbacter manganicum from the National Park Lower Oder Valley, Germany.</title>
        <authorList>
            <person name="Braun B."/>
            <person name="Liere K."/>
            <person name="Szewzyk U."/>
        </authorList>
    </citation>
    <scope>NUCLEOTIDE SEQUENCE [LARGE SCALE GENOMIC DNA]</scope>
    <source>
        <strain evidence="13 14">OTSz_A_272</strain>
    </source>
</reference>
<proteinExistence type="inferred from homology"/>
<feature type="binding site" evidence="7 10">
    <location>
        <position position="380"/>
    </location>
    <ligand>
        <name>Mg(2+)</name>
        <dbReference type="ChEBI" id="CHEBI:18420"/>
    </ligand>
</feature>
<dbReference type="EMBL" id="CP013244">
    <property type="protein sequence ID" value="ANP44797.1"/>
    <property type="molecule type" value="Genomic_DNA"/>
</dbReference>
<dbReference type="PANTHER" id="PTHR11907">
    <property type="entry name" value="AMIDOPHOSPHORIBOSYLTRANSFERASE"/>
    <property type="match status" value="1"/>
</dbReference>
<feature type="binding site" evidence="7 10">
    <location>
        <position position="381"/>
    </location>
    <ligand>
        <name>Mg(2+)</name>
        <dbReference type="ChEBI" id="CHEBI:18420"/>
    </ligand>
</feature>
<dbReference type="InterPro" id="IPR029055">
    <property type="entry name" value="Ntn_hydrolases_N"/>
</dbReference>
<dbReference type="OrthoDB" id="9801213at2"/>
<dbReference type="GO" id="GO:0009113">
    <property type="term" value="P:purine nucleobase biosynthetic process"/>
    <property type="evidence" value="ECO:0007669"/>
    <property type="project" value="UniProtKB-UniRule"/>
</dbReference>
<evidence type="ECO:0000256" key="11">
    <source>
        <dbReference type="SAM" id="MobiDB-lite"/>
    </source>
</evidence>
<accession>A0A1B1AE14</accession>
<keyword evidence="3 7" id="KW-0328">Glycosyltransferase</keyword>
<comment type="similarity">
    <text evidence="2 7 8">In the C-terminal section; belongs to the purine/pyrimidine phosphoribosyltransferase family.</text>
</comment>
<dbReference type="Pfam" id="PF00156">
    <property type="entry name" value="Pribosyltran"/>
    <property type="match status" value="1"/>
</dbReference>
<keyword evidence="14" id="KW-1185">Reference proteome</keyword>
<keyword evidence="5 7" id="KW-0658">Purine biosynthesis</keyword>
<keyword evidence="7 10" id="KW-0460">Magnesium</keyword>
<dbReference type="PROSITE" id="PS51278">
    <property type="entry name" value="GATASE_TYPE_2"/>
    <property type="match status" value="1"/>
</dbReference>
<dbReference type="FunCoup" id="A0A1B1AE14">
    <property type="interactions" value="547"/>
</dbReference>
<evidence type="ECO:0000313" key="13">
    <source>
        <dbReference type="EMBL" id="ANP44797.1"/>
    </source>
</evidence>
<dbReference type="InterPro" id="IPR005854">
    <property type="entry name" value="PurF"/>
</dbReference>
<dbReference type="EC" id="2.4.2.14" evidence="7"/>
<feature type="active site" description="Nucleophile" evidence="7 9">
    <location>
        <position position="31"/>
    </location>
</feature>
<sequence length="508" mass="55593">MTAERHSLHFQSAPGDPVDKWEHDDKPREECGVFGVFGSEDASVLTALGLHGLQHRGQEGCGIVSYDGAQFYHERYLGLVGEHFAGGDVPKRMPGTSAIGHTRYATAGGTILRNVQPLFADLALGGFAVAHNGNLTNAVDLRDRLVQNGSIFQSTSDTECILQLIAKSKKPRVVERFVEALHDIEGAYALVALTENMMIGARDPIGIRPLVLGESAGAMILASETCALDMIGARFVRSIEPGEIVVITRAKDGKVTVDSHFPFPRRKARPCIFEFVYFCRPDSVVEGRSVYEIRKRMGRRLAQETGVEADVIVPVPDSGVPAAMGFAAESGVPYELGIIRNHYVGRTFIQPKQEIRALGVRLKHSANRDVIRGKRVVLVDDSIVRGTTSRKIVQMVREAGAKEIHLRSASPPIKHPDFYGIDMPAVSELMAAQMTLEEMRKSLEVDSLGFLSVDGLYSAMGETKRDALNPQFTDHAFTGDYPTPLLDYNNGRTGRESQLPLITENAAE</sequence>
<dbReference type="GO" id="GO:0000287">
    <property type="term" value="F:magnesium ion binding"/>
    <property type="evidence" value="ECO:0007669"/>
    <property type="project" value="UniProtKB-UniRule"/>
</dbReference>
<dbReference type="Gene3D" id="3.60.20.10">
    <property type="entry name" value="Glutamine Phosphoribosylpyrophosphate, subunit 1, domain 1"/>
    <property type="match status" value="1"/>
</dbReference>
<evidence type="ECO:0000313" key="14">
    <source>
        <dbReference type="Proteomes" id="UP000092498"/>
    </source>
</evidence>
<dbReference type="InterPro" id="IPR035584">
    <property type="entry name" value="PurF_N"/>
</dbReference>
<dbReference type="UniPathway" id="UPA00074">
    <property type="reaction ID" value="UER00124"/>
</dbReference>
<dbReference type="HAMAP" id="MF_01931">
    <property type="entry name" value="PurF"/>
    <property type="match status" value="1"/>
</dbReference>
<evidence type="ECO:0000256" key="9">
    <source>
        <dbReference type="PIRSR" id="PIRSR000485-1"/>
    </source>
</evidence>
<name>A0A1B1AE14_9PROT</name>
<gene>
    <name evidence="7" type="primary">purF</name>
    <name evidence="13" type="ORF">ATE48_02085</name>
</gene>
<feature type="domain" description="Glutamine amidotransferase type-2" evidence="12">
    <location>
        <begin position="31"/>
        <end position="250"/>
    </location>
</feature>
<keyword evidence="7 10" id="KW-0479">Metal-binding</keyword>
<evidence type="ECO:0000256" key="1">
    <source>
        <dbReference type="ARBA" id="ARBA00005209"/>
    </source>
</evidence>
<comment type="function">
    <text evidence="7">Catalyzes the formation of phosphoribosylamine from phosphoribosylpyrophosphate (PRPP) and glutamine.</text>
</comment>
<dbReference type="Gene3D" id="3.40.50.2020">
    <property type="match status" value="1"/>
</dbReference>
<organism evidence="13 14">
    <name type="scientific">Candidatus Viadribacter manganicus</name>
    <dbReference type="NCBI Taxonomy" id="1759059"/>
    <lineage>
        <taxon>Bacteria</taxon>
        <taxon>Pseudomonadati</taxon>
        <taxon>Pseudomonadota</taxon>
        <taxon>Alphaproteobacteria</taxon>
        <taxon>Hyphomonadales</taxon>
        <taxon>Hyphomonadaceae</taxon>
        <taxon>Candidatus Viadribacter</taxon>
    </lineage>
</organism>
<evidence type="ECO:0000256" key="4">
    <source>
        <dbReference type="ARBA" id="ARBA00022679"/>
    </source>
</evidence>
<dbReference type="PIRSF" id="PIRSF000485">
    <property type="entry name" value="Amd_phspho_trans"/>
    <property type="match status" value="1"/>
</dbReference>
<dbReference type="STRING" id="1759059.ATE48_02085"/>
<evidence type="ECO:0000256" key="8">
    <source>
        <dbReference type="PIRNR" id="PIRNR000485"/>
    </source>
</evidence>
<evidence type="ECO:0000256" key="2">
    <source>
        <dbReference type="ARBA" id="ARBA00010138"/>
    </source>
</evidence>
<dbReference type="SUPFAM" id="SSF53271">
    <property type="entry name" value="PRTase-like"/>
    <property type="match status" value="1"/>
</dbReference>
<evidence type="ECO:0000256" key="10">
    <source>
        <dbReference type="PIRSR" id="PIRSR000485-2"/>
    </source>
</evidence>
<dbReference type="InterPro" id="IPR017932">
    <property type="entry name" value="GATase_2_dom"/>
</dbReference>
<dbReference type="KEGG" id="cbot:ATE48_02085"/>
<evidence type="ECO:0000256" key="3">
    <source>
        <dbReference type="ARBA" id="ARBA00022676"/>
    </source>
</evidence>
<feature type="binding site" evidence="7 10">
    <location>
        <position position="318"/>
    </location>
    <ligand>
        <name>Mg(2+)</name>
        <dbReference type="ChEBI" id="CHEBI:18420"/>
    </ligand>
</feature>
<dbReference type="RefSeq" id="WP_066767346.1">
    <property type="nucleotide sequence ID" value="NZ_CP013244.1"/>
</dbReference>
<feature type="region of interest" description="Disordered" evidence="11">
    <location>
        <begin position="1"/>
        <end position="25"/>
    </location>
</feature>
<dbReference type="InParanoid" id="A0A1B1AE14"/>
<dbReference type="InterPro" id="IPR000836">
    <property type="entry name" value="PRTase_dom"/>
</dbReference>
<evidence type="ECO:0000256" key="6">
    <source>
        <dbReference type="ARBA" id="ARBA00022962"/>
    </source>
</evidence>
<dbReference type="SUPFAM" id="SSF56235">
    <property type="entry name" value="N-terminal nucleophile aminohydrolases (Ntn hydrolases)"/>
    <property type="match status" value="1"/>
</dbReference>